<dbReference type="GO" id="GO:0004519">
    <property type="term" value="F:endonuclease activity"/>
    <property type="evidence" value="ECO:0007669"/>
    <property type="project" value="InterPro"/>
</dbReference>
<dbReference type="AlphaFoldDB" id="A0AAX2GZE3"/>
<dbReference type="Pfam" id="PF06769">
    <property type="entry name" value="YoeB_toxin"/>
    <property type="match status" value="1"/>
</dbReference>
<name>A0AAX2GZE3_9FLAO</name>
<dbReference type="SUPFAM" id="SSF143011">
    <property type="entry name" value="RelE-like"/>
    <property type="match status" value="1"/>
</dbReference>
<dbReference type="KEGG" id="chg:AXF12_00110"/>
<gene>
    <name evidence="2" type="primary">relK_5</name>
    <name evidence="1" type="ORF">AXF12_00110</name>
    <name evidence="2" type="ORF">SAMEA44541418_01752</name>
</gene>
<accession>A0AAX2GZE3</accession>
<evidence type="ECO:0000313" key="3">
    <source>
        <dbReference type="Proteomes" id="UP000065822"/>
    </source>
</evidence>
<dbReference type="RefSeq" id="WP_066427491.1">
    <property type="nucleotide sequence ID" value="NZ_CP014227.1"/>
</dbReference>
<organism evidence="2 4">
    <name type="scientific">Capnocytophaga haemolytica</name>
    <dbReference type="NCBI Taxonomy" id="45243"/>
    <lineage>
        <taxon>Bacteria</taxon>
        <taxon>Pseudomonadati</taxon>
        <taxon>Bacteroidota</taxon>
        <taxon>Flavobacteriia</taxon>
        <taxon>Flavobacteriales</taxon>
        <taxon>Flavobacteriaceae</taxon>
        <taxon>Capnocytophaga</taxon>
    </lineage>
</organism>
<keyword evidence="2" id="KW-0378">Hydrolase</keyword>
<dbReference type="Proteomes" id="UP000215539">
    <property type="component" value="Chromosome 1"/>
</dbReference>
<sequence length="98" mass="11433">MRYKLDFVKKGKLDIEEITRSGNKAINANVLRIFLELMNDPRVGIGKPEKLKHLKGDFWSRRLDDKNRLIYEIVETAREGVEAYTVIITQALGHYEDK</sequence>
<keyword evidence="3" id="KW-1185">Reference proteome</keyword>
<dbReference type="GO" id="GO:0016787">
    <property type="term" value="F:hydrolase activity"/>
    <property type="evidence" value="ECO:0007669"/>
    <property type="project" value="UniProtKB-KW"/>
</dbReference>
<reference evidence="2 4" key="2">
    <citation type="submission" date="2017-06" db="EMBL/GenBank/DDBJ databases">
        <authorList>
            <consortium name="Pathogen Informatics"/>
        </authorList>
    </citation>
    <scope>NUCLEOTIDE SEQUENCE [LARGE SCALE GENOMIC DNA]</scope>
    <source>
        <strain evidence="2 4">NCTC12947</strain>
    </source>
</reference>
<reference evidence="1 3" key="1">
    <citation type="submission" date="2016-02" db="EMBL/GenBank/DDBJ databases">
        <authorList>
            <person name="Holder M.E."/>
            <person name="Ajami N.J."/>
            <person name="Petrosino J.F."/>
        </authorList>
    </citation>
    <scope>NUCLEOTIDE SEQUENCE [LARGE SCALE GENOMIC DNA]</scope>
    <source>
        <strain evidence="1 3">CCUG 32990</strain>
    </source>
</reference>
<dbReference type="EC" id="3.1.-.-" evidence="2"/>
<dbReference type="EMBL" id="LT906449">
    <property type="protein sequence ID" value="SNV13614.1"/>
    <property type="molecule type" value="Genomic_DNA"/>
</dbReference>
<protein>
    <submittedName>
        <fullName evidence="2">Toxin RelK</fullName>
        <ecNumber evidence="2">3.1.-.-</ecNumber>
    </submittedName>
</protein>
<dbReference type="GO" id="GO:0006401">
    <property type="term" value="P:RNA catabolic process"/>
    <property type="evidence" value="ECO:0007669"/>
    <property type="project" value="InterPro"/>
</dbReference>
<dbReference type="NCBIfam" id="TIGR02116">
    <property type="entry name" value="toxin_Txe_YoeB"/>
    <property type="match status" value="1"/>
</dbReference>
<evidence type="ECO:0000313" key="1">
    <source>
        <dbReference type="EMBL" id="AMD84082.1"/>
    </source>
</evidence>
<proteinExistence type="predicted"/>
<evidence type="ECO:0000313" key="4">
    <source>
        <dbReference type="Proteomes" id="UP000215539"/>
    </source>
</evidence>
<dbReference type="EMBL" id="CP014227">
    <property type="protein sequence ID" value="AMD84082.1"/>
    <property type="molecule type" value="Genomic_DNA"/>
</dbReference>
<dbReference type="Gene3D" id="3.30.2310.20">
    <property type="entry name" value="RelE-like"/>
    <property type="match status" value="1"/>
</dbReference>
<dbReference type="InterPro" id="IPR009614">
    <property type="entry name" value="YoeB_toxin"/>
</dbReference>
<dbReference type="Proteomes" id="UP000065822">
    <property type="component" value="Chromosome"/>
</dbReference>
<evidence type="ECO:0000313" key="2">
    <source>
        <dbReference type="EMBL" id="SNV13614.1"/>
    </source>
</evidence>
<dbReference type="InterPro" id="IPR035093">
    <property type="entry name" value="RelE/ParE_toxin_dom_sf"/>
</dbReference>